<dbReference type="CDD" id="cd00067">
    <property type="entry name" value="GAL4"/>
    <property type="match status" value="1"/>
</dbReference>
<evidence type="ECO:0000256" key="13">
    <source>
        <dbReference type="ARBA" id="ARBA00023004"/>
    </source>
</evidence>
<evidence type="ECO:0000256" key="3">
    <source>
        <dbReference type="ARBA" id="ARBA00004123"/>
    </source>
</evidence>
<feature type="domain" description="PHD-type" evidence="21">
    <location>
        <begin position="502"/>
        <end position="557"/>
    </location>
</feature>
<feature type="compositionally biased region" description="Pro residues" evidence="20">
    <location>
        <begin position="266"/>
        <end position="277"/>
    </location>
</feature>
<dbReference type="Pfam" id="PF02373">
    <property type="entry name" value="JmjC"/>
    <property type="match status" value="1"/>
</dbReference>
<dbReference type="PANTHER" id="PTHR23123">
    <property type="entry name" value="PHD/F-BOX CONTAINING PROTEIN"/>
    <property type="match status" value="1"/>
</dbReference>
<feature type="region of interest" description="Disordered" evidence="20">
    <location>
        <begin position="158"/>
        <end position="196"/>
    </location>
</feature>
<comment type="function">
    <text evidence="2">Histone demethylase that specifically demethylates 'Lys-36' of histone H3, thereby playing a central role in histone code.</text>
</comment>
<protein>
    <recommendedName>
        <fullName evidence="6">JmjC domain-containing histone demethylation protein 1</fullName>
        <ecNumber evidence="5">1.14.11.27</ecNumber>
    </recommendedName>
    <alternativeName>
        <fullName evidence="17">[Histone-H3]-lysine-36 demethylase 1</fullName>
    </alternativeName>
</protein>
<keyword evidence="7" id="KW-0479">Metal-binding</keyword>
<dbReference type="InterPro" id="IPR003347">
    <property type="entry name" value="JmjC_dom"/>
</dbReference>
<evidence type="ECO:0000256" key="20">
    <source>
        <dbReference type="SAM" id="MobiDB-lite"/>
    </source>
</evidence>
<evidence type="ECO:0000313" key="23">
    <source>
        <dbReference type="EMBL" id="KAE9984132.1"/>
    </source>
</evidence>
<feature type="region of interest" description="Disordered" evidence="20">
    <location>
        <begin position="1795"/>
        <end position="1853"/>
    </location>
</feature>
<feature type="region of interest" description="Disordered" evidence="20">
    <location>
        <begin position="565"/>
        <end position="588"/>
    </location>
</feature>
<dbReference type="SMART" id="SM00558">
    <property type="entry name" value="JmjC"/>
    <property type="match status" value="1"/>
</dbReference>
<feature type="region of interest" description="Disordered" evidence="20">
    <location>
        <begin position="236"/>
        <end position="316"/>
    </location>
</feature>
<evidence type="ECO:0000256" key="14">
    <source>
        <dbReference type="ARBA" id="ARBA00023015"/>
    </source>
</evidence>
<evidence type="ECO:0000256" key="12">
    <source>
        <dbReference type="ARBA" id="ARBA00023002"/>
    </source>
</evidence>
<organism evidence="23 24">
    <name type="scientific">Venturia inaequalis</name>
    <name type="common">Apple scab fungus</name>
    <dbReference type="NCBI Taxonomy" id="5025"/>
    <lineage>
        <taxon>Eukaryota</taxon>
        <taxon>Fungi</taxon>
        <taxon>Dikarya</taxon>
        <taxon>Ascomycota</taxon>
        <taxon>Pezizomycotina</taxon>
        <taxon>Dothideomycetes</taxon>
        <taxon>Pleosporomycetidae</taxon>
        <taxon>Venturiales</taxon>
        <taxon>Venturiaceae</taxon>
        <taxon>Venturia</taxon>
    </lineage>
</organism>
<dbReference type="InterPro" id="IPR019787">
    <property type="entry name" value="Znf_PHD-finger"/>
</dbReference>
<keyword evidence="12" id="KW-0560">Oxidoreductase</keyword>
<evidence type="ECO:0000256" key="5">
    <source>
        <dbReference type="ARBA" id="ARBA00013246"/>
    </source>
</evidence>
<feature type="compositionally biased region" description="Polar residues" evidence="20">
    <location>
        <begin position="173"/>
        <end position="196"/>
    </location>
</feature>
<comment type="caution">
    <text evidence="23">The sequence shown here is derived from an EMBL/GenBank/DDBJ whole genome shotgun (WGS) entry which is preliminary data.</text>
</comment>
<keyword evidence="14" id="KW-0805">Transcription regulation</keyword>
<feature type="domain" description="JmjC" evidence="22">
    <location>
        <begin position="774"/>
        <end position="930"/>
    </location>
</feature>
<evidence type="ECO:0000256" key="18">
    <source>
        <dbReference type="ARBA" id="ARBA00047915"/>
    </source>
</evidence>
<keyword evidence="13" id="KW-0408">Iron</keyword>
<evidence type="ECO:0000256" key="16">
    <source>
        <dbReference type="ARBA" id="ARBA00023242"/>
    </source>
</evidence>
<feature type="compositionally biased region" description="Polar residues" evidence="20">
    <location>
        <begin position="1796"/>
        <end position="1814"/>
    </location>
</feature>
<dbReference type="Proteomes" id="UP000433883">
    <property type="component" value="Unassembled WGS sequence"/>
</dbReference>
<dbReference type="Gene3D" id="2.60.120.650">
    <property type="entry name" value="Cupin"/>
    <property type="match status" value="2"/>
</dbReference>
<feature type="compositionally biased region" description="Basic and acidic residues" evidence="20">
    <location>
        <begin position="1084"/>
        <end position="1098"/>
    </location>
</feature>
<feature type="compositionally biased region" description="Basic residues" evidence="20">
    <location>
        <begin position="62"/>
        <end position="80"/>
    </location>
</feature>
<keyword evidence="11" id="KW-0223">Dioxygenase</keyword>
<proteinExistence type="inferred from homology"/>
<feature type="region of interest" description="Disordered" evidence="20">
    <location>
        <begin position="53"/>
        <end position="107"/>
    </location>
</feature>
<evidence type="ECO:0000256" key="11">
    <source>
        <dbReference type="ARBA" id="ARBA00022964"/>
    </source>
</evidence>
<evidence type="ECO:0000256" key="10">
    <source>
        <dbReference type="ARBA" id="ARBA00022853"/>
    </source>
</evidence>
<feature type="compositionally biased region" description="Polar residues" evidence="20">
    <location>
        <begin position="254"/>
        <end position="265"/>
    </location>
</feature>
<dbReference type="PROSITE" id="PS51184">
    <property type="entry name" value="JMJC"/>
    <property type="match status" value="1"/>
</dbReference>
<keyword evidence="9" id="KW-0862">Zinc</keyword>
<evidence type="ECO:0000256" key="9">
    <source>
        <dbReference type="ARBA" id="ARBA00022833"/>
    </source>
</evidence>
<evidence type="ECO:0000313" key="24">
    <source>
        <dbReference type="Proteomes" id="UP000433883"/>
    </source>
</evidence>
<sequence>MNEIPFSNSFRREFRDTDQSAPQSPTRPTDAVELLPNSGLVTSILNLLSIPAPTSIEPSKAPPKKSSRPKQARSKTKRVRQSASSRNAPATSSRQVHASSSHAVLPPPSPLDSLASVAAFEAQSPAFNSPPAFYSQFGAHHGQPAAQWGGQWNEAFEDRPAKRARSEAMPSPIVTSPSFDNGTRPATSYNSGWGHNVEQSIDRGERMVGYSPSFDSPSFAQRERDPAEEAELLLNFSRGGSVSSRNGTHRTRPTEPNASSDSNHTLPPPLPPFPFVIPGPATKAKDDIVDGEAEPSASHSASPRISHPKDLYAEGGLSGQASSFQIYTPPEDTTTTGLEIAADSDVQMTDDQPTVNNVANGVQELTGTDEARNGYTRKFSQLESPQSSSAENHEDRSPIPQVPHQIHPTLATKDASTLAEKSLSLWKRRNSETGLSNESQLADIDVRFRTFSVPPDNFMAILPNGRAQPDSMDGITEEPAEVQAPISAPLASSASSSLHEQGIICPTCNFAADSMSHKVNWLQCDGCDRWYHAACAGFTETDTKRIDKYYCKGCKPKFGSTTCMSVKDPSSSNPRPLTSGKGKRKSTRVHNTVDYAGLNEGVLRTADDNPEHHYIQPIKENNIDLIPENFPRMAPEDLTADHFEKSRFDEPIVIPAALNPRPNFPGRDKPYERNGAEDDISAKNDVQGVPGTGDEVEMVPDDGQDKLDMVIPQGLTVRRVANLFGPKWEIPVINVKAQEGDRKKWTVEKWADYYEATAGSTGERIIRNVISLECSPTPLGRLIRRPKVVRDLDLQDSVWPKGETRKMVGFYVLMSVADCYTDFHIDFGGSSVYYHIVKGKKTFFFIPPTQSNLQKYQEWNMMASQNWTWLPGQTKTKECYRVDLSEGDTMLIPSGWIHAVWTPEDSLVIGGNFLTRLNYSMQFKVAEVERVNKTSPKFKYPRFQKVMWYAVLQYLEEDPLPESVREILVKGHQFAREKAIWQEFNKFGHNSDPGPENYNARYYARAELDGLPDMVSYIFRTVMIFMDRLEGITKESRKSVSDSIPKGRGEPLEIAKRFAMWTAWKRGNEGIPEWAHPSAMVPARPEDVPEKKLSDAQFKKLRSRTAASTPDRQLGTKSKVSGSVAQPVAPSTDAPILLSSTPKTSSLGPRRTACDACRRRKMRCKHAENGSVAASDGSAQFYQHSEVSPSTSTTGAQLPAPLFVPSPKFVQSFVHETETTLARPPTDSTASQQSTHNLMKQFSDGMDGKKGRSKACQSCRNSKRRCIHDEFGNIDPIKQNEPVVPRGPTRPKNKNHPTGENSAPKRVKKESHNDVPNTYTFDANQHPAASESTASLERLLDPANFGNMNAPVANTEESNYNSNAWYSDRPMETAESLYESMINHTSPAPELVYAQEPHSTDTVAASIETAMPATKTNPERNLALEAMATAADALLDPALLEEPAREMTNSPSPNLEVVQGKAVPWGSVSSGDDREHMPNGWASMEAEDQPSDAQIHTQAIFHDGQHQEFVNHGISHDAFNGPSMQLDQTRSNSFQVTEDLDDDLRMQQIGMLLQQETSKQDVHTSNCDPSLEEAYGNAPEQNSQMSNIDPSLGEFYGDLVEQNAEMSNIDPLLAGRYEQSSDQVQHSNIDPSLGGAYEQSTDQIQHANIDPSLEGVYEQSTDQSQHSNIDPSLEGAYEQPKNQIQHENIDPSLGEAYGYATQQNAHMSNIDPSLEEAYGELSRYRTAHVETRPLAMGQAEPNAKSLEVQPLAEFDIRRPGSPVLANGVISPITPRAISPELAIAADAVAELKRFTNGGTNNLSPKSNEKMSSTRSKTEIPVEDGIKAPKAEADTKRLIEQMRQEDLGLRRRRA</sequence>
<evidence type="ECO:0000256" key="17">
    <source>
        <dbReference type="ARBA" id="ARBA00031083"/>
    </source>
</evidence>
<keyword evidence="8 19" id="KW-0863">Zinc-finger</keyword>
<evidence type="ECO:0000256" key="1">
    <source>
        <dbReference type="ARBA" id="ARBA00001954"/>
    </source>
</evidence>
<comment type="subcellular location">
    <subcellularLocation>
        <location evidence="3">Nucleus</location>
    </subcellularLocation>
</comment>
<comment type="catalytic activity">
    <reaction evidence="18">
        <text>N(6),N(6)-dimethyl-L-lysyl(36)-[histone H3] + 2 2-oxoglutarate + 2 O2 = L-lysyl(36)-[histone H3] + 2 formaldehyde + 2 succinate + 2 CO2</text>
        <dbReference type="Rhea" id="RHEA:42032"/>
        <dbReference type="Rhea" id="RHEA-COMP:9785"/>
        <dbReference type="Rhea" id="RHEA-COMP:9787"/>
        <dbReference type="ChEBI" id="CHEBI:15379"/>
        <dbReference type="ChEBI" id="CHEBI:16526"/>
        <dbReference type="ChEBI" id="CHEBI:16810"/>
        <dbReference type="ChEBI" id="CHEBI:16842"/>
        <dbReference type="ChEBI" id="CHEBI:29969"/>
        <dbReference type="ChEBI" id="CHEBI:30031"/>
        <dbReference type="ChEBI" id="CHEBI:61976"/>
        <dbReference type="EC" id="1.14.11.27"/>
    </reaction>
</comment>
<feature type="region of interest" description="Disordered" evidence="20">
    <location>
        <begin position="1"/>
        <end position="34"/>
    </location>
</feature>
<dbReference type="Pfam" id="PF17811">
    <property type="entry name" value="JHD"/>
    <property type="match status" value="1"/>
</dbReference>
<feature type="compositionally biased region" description="Polar residues" evidence="20">
    <location>
        <begin position="81"/>
        <end position="102"/>
    </location>
</feature>
<feature type="compositionally biased region" description="Polar residues" evidence="20">
    <location>
        <begin position="565"/>
        <end position="576"/>
    </location>
</feature>
<feature type="compositionally biased region" description="Polar residues" evidence="20">
    <location>
        <begin position="380"/>
        <end position="390"/>
    </location>
</feature>
<dbReference type="EMBL" id="WNWQ01000020">
    <property type="protein sequence ID" value="KAE9984132.1"/>
    <property type="molecule type" value="Genomic_DNA"/>
</dbReference>
<evidence type="ECO:0000256" key="4">
    <source>
        <dbReference type="ARBA" id="ARBA00008037"/>
    </source>
</evidence>
<feature type="compositionally biased region" description="Polar residues" evidence="20">
    <location>
        <begin position="1138"/>
        <end position="1147"/>
    </location>
</feature>
<dbReference type="InterPro" id="IPR011011">
    <property type="entry name" value="Znf_FYVE_PHD"/>
</dbReference>
<evidence type="ECO:0000256" key="2">
    <source>
        <dbReference type="ARBA" id="ARBA00003909"/>
    </source>
</evidence>
<feature type="compositionally biased region" description="Low complexity" evidence="20">
    <location>
        <begin position="294"/>
        <end position="303"/>
    </location>
</feature>
<dbReference type="PROSITE" id="PS50016">
    <property type="entry name" value="ZF_PHD_2"/>
    <property type="match status" value="1"/>
</dbReference>
<dbReference type="SMART" id="SM00249">
    <property type="entry name" value="PHD"/>
    <property type="match status" value="1"/>
</dbReference>
<evidence type="ECO:0000256" key="6">
    <source>
        <dbReference type="ARBA" id="ARBA00015153"/>
    </source>
</evidence>
<feature type="region of interest" description="Disordered" evidence="20">
    <location>
        <begin position="1081"/>
        <end position="1152"/>
    </location>
</feature>
<evidence type="ECO:0000256" key="19">
    <source>
        <dbReference type="PROSITE-ProRule" id="PRU00146"/>
    </source>
</evidence>
<dbReference type="GO" id="GO:0140680">
    <property type="term" value="F:histone H3K36me/H3K36me2 demethylase activity"/>
    <property type="evidence" value="ECO:0007669"/>
    <property type="project" value="UniProtKB-EC"/>
</dbReference>
<dbReference type="InterPro" id="IPR001965">
    <property type="entry name" value="Znf_PHD"/>
</dbReference>
<feature type="compositionally biased region" description="Basic and acidic residues" evidence="20">
    <location>
        <begin position="1815"/>
        <end position="1853"/>
    </location>
</feature>
<comment type="cofactor">
    <cofactor evidence="1">
        <name>Fe(2+)</name>
        <dbReference type="ChEBI" id="CHEBI:29033"/>
    </cofactor>
</comment>
<gene>
    <name evidence="23" type="ORF">BLS_003030</name>
</gene>
<dbReference type="GO" id="GO:0000981">
    <property type="term" value="F:DNA-binding transcription factor activity, RNA polymerase II-specific"/>
    <property type="evidence" value="ECO:0007669"/>
    <property type="project" value="InterPro"/>
</dbReference>
<evidence type="ECO:0000256" key="15">
    <source>
        <dbReference type="ARBA" id="ARBA00023163"/>
    </source>
</evidence>
<evidence type="ECO:0000256" key="7">
    <source>
        <dbReference type="ARBA" id="ARBA00022723"/>
    </source>
</evidence>
<feature type="region of interest" description="Disordered" evidence="20">
    <location>
        <begin position="1464"/>
        <end position="1490"/>
    </location>
</feature>
<dbReference type="SUPFAM" id="SSF51197">
    <property type="entry name" value="Clavaminate synthase-like"/>
    <property type="match status" value="1"/>
</dbReference>
<dbReference type="GO" id="GO:0008270">
    <property type="term" value="F:zinc ion binding"/>
    <property type="evidence" value="ECO:0007669"/>
    <property type="project" value="UniProtKB-KW"/>
</dbReference>
<dbReference type="InterPro" id="IPR050690">
    <property type="entry name" value="JHDM1_Histone_Demethylase"/>
</dbReference>
<comment type="similarity">
    <text evidence="4">Belongs to the JHDM1 histone demethylase family.</text>
</comment>
<dbReference type="InterPro" id="IPR001138">
    <property type="entry name" value="Zn2Cys6_DnaBD"/>
</dbReference>
<feature type="region of interest" description="Disordered" evidence="20">
    <location>
        <begin position="380"/>
        <end position="414"/>
    </location>
</feature>
<dbReference type="SUPFAM" id="SSF57903">
    <property type="entry name" value="FYVE/PHD zinc finger"/>
    <property type="match status" value="1"/>
</dbReference>
<name>A0A8H3Z8B0_VENIN</name>
<accession>A0A8H3Z8B0</accession>
<dbReference type="InterPro" id="IPR041070">
    <property type="entry name" value="JHD"/>
</dbReference>
<dbReference type="PROSITE" id="PS01359">
    <property type="entry name" value="ZF_PHD_1"/>
    <property type="match status" value="1"/>
</dbReference>
<evidence type="ECO:0000259" key="22">
    <source>
        <dbReference type="PROSITE" id="PS51184"/>
    </source>
</evidence>
<feature type="region of interest" description="Disordered" evidence="20">
    <location>
        <begin position="1274"/>
        <end position="1313"/>
    </location>
</feature>
<feature type="region of interest" description="Disordered" evidence="20">
    <location>
        <begin position="207"/>
        <end position="226"/>
    </location>
</feature>
<dbReference type="EC" id="1.14.11.27" evidence="5"/>
<keyword evidence="15" id="KW-0804">Transcription</keyword>
<evidence type="ECO:0000256" key="8">
    <source>
        <dbReference type="ARBA" id="ARBA00022771"/>
    </source>
</evidence>
<dbReference type="GO" id="GO:0005634">
    <property type="term" value="C:nucleus"/>
    <property type="evidence" value="ECO:0007669"/>
    <property type="project" value="UniProtKB-SubCell"/>
</dbReference>
<keyword evidence="16" id="KW-0539">Nucleus</keyword>
<evidence type="ECO:0000259" key="21">
    <source>
        <dbReference type="PROSITE" id="PS50016"/>
    </source>
</evidence>
<dbReference type="Pfam" id="PF00628">
    <property type="entry name" value="PHD"/>
    <property type="match status" value="1"/>
</dbReference>
<feature type="compositionally biased region" description="Polar residues" evidence="20">
    <location>
        <begin position="1105"/>
        <end position="1124"/>
    </location>
</feature>
<reference evidence="23 24" key="1">
    <citation type="submission" date="2019-11" db="EMBL/GenBank/DDBJ databases">
        <title>Venturia inaequalis Genome Resource.</title>
        <authorList>
            <person name="Lichtner F.J."/>
        </authorList>
    </citation>
    <scope>NUCLEOTIDE SEQUENCE [LARGE SCALE GENOMIC DNA]</scope>
    <source>
        <strain evidence="23">Bline_iso_100314</strain>
    </source>
</reference>
<keyword evidence="10" id="KW-0156">Chromatin regulator</keyword>
<dbReference type="InterPro" id="IPR019786">
    <property type="entry name" value="Zinc_finger_PHD-type_CS"/>
</dbReference>